<keyword evidence="1" id="KW-0472">Membrane</keyword>
<keyword evidence="5" id="KW-1185">Reference proteome</keyword>
<evidence type="ECO:0000259" key="2">
    <source>
        <dbReference type="PROSITE" id="PS50883"/>
    </source>
</evidence>
<dbReference type="InterPro" id="IPR000160">
    <property type="entry name" value="GGDEF_dom"/>
</dbReference>
<dbReference type="NCBIfam" id="TIGR00254">
    <property type="entry name" value="GGDEF"/>
    <property type="match status" value="1"/>
</dbReference>
<name>A0A1I7IA08_9GAMM</name>
<organism evidence="4 5">
    <name type="scientific">Halomonas korlensis</name>
    <dbReference type="NCBI Taxonomy" id="463301"/>
    <lineage>
        <taxon>Bacteria</taxon>
        <taxon>Pseudomonadati</taxon>
        <taxon>Pseudomonadota</taxon>
        <taxon>Gammaproteobacteria</taxon>
        <taxon>Oceanospirillales</taxon>
        <taxon>Halomonadaceae</taxon>
        <taxon>Halomonas</taxon>
    </lineage>
</organism>
<dbReference type="Pfam" id="PF14827">
    <property type="entry name" value="dCache_3"/>
    <property type="match status" value="1"/>
</dbReference>
<feature type="domain" description="GGDEF" evidence="3">
    <location>
        <begin position="552"/>
        <end position="685"/>
    </location>
</feature>
<feature type="transmembrane region" description="Helical" evidence="1">
    <location>
        <begin position="21"/>
        <end position="39"/>
    </location>
</feature>
<evidence type="ECO:0000313" key="4">
    <source>
        <dbReference type="EMBL" id="SFU69666.1"/>
    </source>
</evidence>
<evidence type="ECO:0000259" key="3">
    <source>
        <dbReference type="PROSITE" id="PS50887"/>
    </source>
</evidence>
<feature type="domain" description="EAL" evidence="2">
    <location>
        <begin position="696"/>
        <end position="946"/>
    </location>
</feature>
<dbReference type="OrthoDB" id="9787514at2"/>
<dbReference type="InterPro" id="IPR035965">
    <property type="entry name" value="PAS-like_dom_sf"/>
</dbReference>
<dbReference type="PROSITE" id="PS50887">
    <property type="entry name" value="GGDEF"/>
    <property type="match status" value="1"/>
</dbReference>
<dbReference type="RefSeq" id="WP_089795501.1">
    <property type="nucleotide sequence ID" value="NZ_FPBP01000006.1"/>
</dbReference>
<dbReference type="CDD" id="cd01948">
    <property type="entry name" value="EAL"/>
    <property type="match status" value="1"/>
</dbReference>
<proteinExistence type="predicted"/>
<gene>
    <name evidence="4" type="ORF">SAMN04487955_106145</name>
</gene>
<dbReference type="SMART" id="SM00052">
    <property type="entry name" value="EAL"/>
    <property type="match status" value="1"/>
</dbReference>
<dbReference type="EMBL" id="FPBP01000006">
    <property type="protein sequence ID" value="SFU69666.1"/>
    <property type="molecule type" value="Genomic_DNA"/>
</dbReference>
<accession>A0A1I7IA08</accession>
<dbReference type="PANTHER" id="PTHR44757:SF2">
    <property type="entry name" value="BIOFILM ARCHITECTURE MAINTENANCE PROTEIN MBAA"/>
    <property type="match status" value="1"/>
</dbReference>
<dbReference type="InterPro" id="IPR029150">
    <property type="entry name" value="dCache_3"/>
</dbReference>
<dbReference type="Gene3D" id="3.30.450.20">
    <property type="entry name" value="PAS domain"/>
    <property type="match status" value="1"/>
</dbReference>
<dbReference type="PROSITE" id="PS50883">
    <property type="entry name" value="EAL"/>
    <property type="match status" value="1"/>
</dbReference>
<reference evidence="5" key="1">
    <citation type="submission" date="2016-10" db="EMBL/GenBank/DDBJ databases">
        <authorList>
            <person name="Varghese N."/>
            <person name="Submissions S."/>
        </authorList>
    </citation>
    <scope>NUCLEOTIDE SEQUENCE [LARGE SCALE GENOMIC DNA]</scope>
    <source>
        <strain evidence="5">CGMCC 1.6981</strain>
    </source>
</reference>
<keyword evidence="1" id="KW-1133">Transmembrane helix</keyword>
<dbReference type="STRING" id="463301.SAMN04487955_106145"/>
<dbReference type="Gene3D" id="3.20.20.450">
    <property type="entry name" value="EAL domain"/>
    <property type="match status" value="1"/>
</dbReference>
<dbReference type="InterPro" id="IPR043128">
    <property type="entry name" value="Rev_trsase/Diguanyl_cyclase"/>
</dbReference>
<dbReference type="Gene3D" id="3.30.70.270">
    <property type="match status" value="1"/>
</dbReference>
<dbReference type="CDD" id="cd01949">
    <property type="entry name" value="GGDEF"/>
    <property type="match status" value="1"/>
</dbReference>
<dbReference type="Proteomes" id="UP000198693">
    <property type="component" value="Unassembled WGS sequence"/>
</dbReference>
<evidence type="ECO:0000313" key="5">
    <source>
        <dbReference type="Proteomes" id="UP000198693"/>
    </source>
</evidence>
<dbReference type="InterPro" id="IPR001633">
    <property type="entry name" value="EAL_dom"/>
</dbReference>
<keyword evidence="1" id="KW-0812">Transmembrane</keyword>
<dbReference type="SMART" id="SM00267">
    <property type="entry name" value="GGDEF"/>
    <property type="match status" value="1"/>
</dbReference>
<evidence type="ECO:0000256" key="1">
    <source>
        <dbReference type="SAM" id="Phobius"/>
    </source>
</evidence>
<dbReference type="SUPFAM" id="SSF55785">
    <property type="entry name" value="PYP-like sensor domain (PAS domain)"/>
    <property type="match status" value="1"/>
</dbReference>
<protein>
    <submittedName>
        <fullName evidence="4">Diguanylate cyclase (GGDEF) domain-containing protein</fullName>
    </submittedName>
</protein>
<dbReference type="Pfam" id="PF00563">
    <property type="entry name" value="EAL"/>
    <property type="match status" value="1"/>
</dbReference>
<dbReference type="InterPro" id="IPR052155">
    <property type="entry name" value="Biofilm_reg_signaling"/>
</dbReference>
<dbReference type="InterPro" id="IPR035919">
    <property type="entry name" value="EAL_sf"/>
</dbReference>
<dbReference type="SUPFAM" id="SSF55073">
    <property type="entry name" value="Nucleotide cyclase"/>
    <property type="match status" value="1"/>
</dbReference>
<dbReference type="SUPFAM" id="SSF141868">
    <property type="entry name" value="EAL domain-like"/>
    <property type="match status" value="1"/>
</dbReference>
<sequence length="946" mass="104730">MHVHPPFNRRRRHRFSLTWRVIALSSLLLLGLVVLFTWLGHANLTRQFQESRDDHYLRQVREIRLALNRSQASLQQLAALTAASSRLGPAIEDGAQEGIFEALSSQWPTLQLEVGIDEAMIFSELGEPLAEWGEHYADNSLLIQSWVDQVMEAEAPLSALRCSTTCRQYATVPVLVDGESVGTVMLSRSLADVTRQIQQVSDNDVGLLVSSSVAVQSLPEDRYLPAWNGRLLALTRQEDNLPLLHRAAEQLSVSDLERQPQQFSRGDRNIELSAVRMEDDTDQRSTGYLLLIADITSQLNAIQQDTRTLMLAGLGGWLAAELLLLAILLSPMARLRRLADILPELARGGFTQARASIPRPHSRFPDEIDVLEGTTLELSDQLEALEDEISARGVQLAERVEELARERDFVGSLLDTARVFIVTQDKQGRIGLVNDYALSVMATEETRLVGRLFDDVFSNAPSSPVVPAKASLQEEQPLMTADGRQRTIIWYHAPLPASQKGLAVRISVGLDITDRKAAEARLTWLAERDPLTELYNRRFFQDALAVALQEGHKGAVLLLDLDQFKDVNELSGHHAGDRLLRQVADTLFEALGHRGVIARLGGDEFALLLVGANEARAIRVAQQITHLLDNLSFDTGGRRHRANASTGIAMFPAHGDTPADLMASADVAMYKAKDSGIQRWHLLSALEDAKDELQDRVYWIERVRQALEEDAFELMVQPIVRLENREVRHYEVLLRMRDADGSLISPGSFIPQAERSGQIVQIDRWVLRHSLQALRQLQEKGISLAVNLSGQSLHDVGLKQFLADELLSSGADPNSLILEVTETAAVTDFSTARGVLLAMRDLGCRTALDDFGVGFSSFHYLGQLPVDFIKIDGSFIRSLPVSADSRVIVKAIADIAAGFGKQAIAEFVDQEALLPMLESYGITYGQGFHLGRPFRLAEALGKGFSS</sequence>
<dbReference type="InterPro" id="IPR029787">
    <property type="entry name" value="Nucleotide_cyclase"/>
</dbReference>
<dbReference type="AlphaFoldDB" id="A0A1I7IA08"/>
<dbReference type="Pfam" id="PF00990">
    <property type="entry name" value="GGDEF"/>
    <property type="match status" value="1"/>
</dbReference>
<dbReference type="PANTHER" id="PTHR44757">
    <property type="entry name" value="DIGUANYLATE CYCLASE DGCP"/>
    <property type="match status" value="1"/>
</dbReference>